<comment type="caution">
    <text evidence="1">The sequence shown here is derived from an EMBL/GenBank/DDBJ whole genome shotgun (WGS) entry which is preliminary data.</text>
</comment>
<evidence type="ECO:0000313" key="2">
    <source>
        <dbReference type="Proteomes" id="UP001499988"/>
    </source>
</evidence>
<evidence type="ECO:0008006" key="3">
    <source>
        <dbReference type="Google" id="ProtNLM"/>
    </source>
</evidence>
<name>A0ABP9EI18_9GAMM</name>
<dbReference type="Gene3D" id="3.90.1720.10">
    <property type="entry name" value="endopeptidase domain like (from Nostoc punctiforme)"/>
    <property type="match status" value="1"/>
</dbReference>
<evidence type="ECO:0000313" key="1">
    <source>
        <dbReference type="EMBL" id="GAA4879756.1"/>
    </source>
</evidence>
<reference evidence="2" key="1">
    <citation type="journal article" date="2019" name="Int. J. Syst. Evol. Microbiol.">
        <title>The Global Catalogue of Microorganisms (GCM) 10K type strain sequencing project: providing services to taxonomists for standard genome sequencing and annotation.</title>
        <authorList>
            <consortium name="The Broad Institute Genomics Platform"/>
            <consortium name="The Broad Institute Genome Sequencing Center for Infectious Disease"/>
            <person name="Wu L."/>
            <person name="Ma J."/>
        </authorList>
    </citation>
    <scope>NUCLEOTIDE SEQUENCE [LARGE SCALE GENOMIC DNA]</scope>
    <source>
        <strain evidence="2">JCM 18401</strain>
    </source>
</reference>
<accession>A0ABP9EI18</accession>
<sequence>MITDTQAAQHFSVNDFLAVPYLDGGRDMDGLDCWGQVRLARALLFGRDMATSYGHILCANKPGMTDAFAQMLPRFAEVSPRPGAVACCFKPDAEQRPVLLHVGLVVEAEGIKVLHTNAKAGPHLLPLRAFGRLSLDVRFFDDCHRDHLSQQAGQNPV</sequence>
<dbReference type="EMBL" id="BAABJZ010000016">
    <property type="protein sequence ID" value="GAA4879756.1"/>
    <property type="molecule type" value="Genomic_DNA"/>
</dbReference>
<protein>
    <recommendedName>
        <fullName evidence="3">NlpC/P60 family protein</fullName>
    </recommendedName>
</protein>
<keyword evidence="2" id="KW-1185">Reference proteome</keyword>
<gene>
    <name evidence="1" type="ORF">GCM10023333_12320</name>
</gene>
<organism evidence="1 2">
    <name type="scientific">Ferrimonas pelagia</name>
    <dbReference type="NCBI Taxonomy" id="1177826"/>
    <lineage>
        <taxon>Bacteria</taxon>
        <taxon>Pseudomonadati</taxon>
        <taxon>Pseudomonadota</taxon>
        <taxon>Gammaproteobacteria</taxon>
        <taxon>Alteromonadales</taxon>
        <taxon>Ferrimonadaceae</taxon>
        <taxon>Ferrimonas</taxon>
    </lineage>
</organism>
<dbReference type="Proteomes" id="UP001499988">
    <property type="component" value="Unassembled WGS sequence"/>
</dbReference>
<proteinExistence type="predicted"/>
<dbReference type="RefSeq" id="WP_345334459.1">
    <property type="nucleotide sequence ID" value="NZ_BAABJZ010000016.1"/>
</dbReference>